<evidence type="ECO:0000313" key="1">
    <source>
        <dbReference type="EMBL" id="JAD90078.1"/>
    </source>
</evidence>
<keyword evidence="1" id="KW-0675">Receptor</keyword>
<dbReference type="AlphaFoldDB" id="A0A0A9DTR5"/>
<sequence length="71" mass="8462">MLPFGTRAKSVTRVQHHLSEKENTLCFDVKRLQSFKLRFGKYREHTVHEMENILLYNGDEQLMDILVIGWL</sequence>
<reference evidence="1" key="2">
    <citation type="journal article" date="2015" name="Data Brief">
        <title>Shoot transcriptome of the giant reed, Arundo donax.</title>
        <authorList>
            <person name="Barrero R.A."/>
            <person name="Guerrero F.D."/>
            <person name="Moolhuijzen P."/>
            <person name="Goolsby J.A."/>
            <person name="Tidwell J."/>
            <person name="Bellgard S.E."/>
            <person name="Bellgard M.I."/>
        </authorList>
    </citation>
    <scope>NUCLEOTIDE SEQUENCE</scope>
    <source>
        <tissue evidence="1">Shoot tissue taken approximately 20 cm above the soil surface</tissue>
    </source>
</reference>
<dbReference type="EMBL" id="GBRH01207817">
    <property type="protein sequence ID" value="JAD90078.1"/>
    <property type="molecule type" value="Transcribed_RNA"/>
</dbReference>
<proteinExistence type="predicted"/>
<organism evidence="1">
    <name type="scientific">Arundo donax</name>
    <name type="common">Giant reed</name>
    <name type="synonym">Donax arundinaceus</name>
    <dbReference type="NCBI Taxonomy" id="35708"/>
    <lineage>
        <taxon>Eukaryota</taxon>
        <taxon>Viridiplantae</taxon>
        <taxon>Streptophyta</taxon>
        <taxon>Embryophyta</taxon>
        <taxon>Tracheophyta</taxon>
        <taxon>Spermatophyta</taxon>
        <taxon>Magnoliopsida</taxon>
        <taxon>Liliopsida</taxon>
        <taxon>Poales</taxon>
        <taxon>Poaceae</taxon>
        <taxon>PACMAD clade</taxon>
        <taxon>Arundinoideae</taxon>
        <taxon>Arundineae</taxon>
        <taxon>Arundo</taxon>
    </lineage>
</organism>
<protein>
    <submittedName>
        <fullName evidence="1">Er lumen protein retaining receptor, putative</fullName>
    </submittedName>
</protein>
<accession>A0A0A9DTR5</accession>
<reference evidence="1" key="1">
    <citation type="submission" date="2014-09" db="EMBL/GenBank/DDBJ databases">
        <authorList>
            <person name="Magalhaes I.L.F."/>
            <person name="Oliveira U."/>
            <person name="Santos F.R."/>
            <person name="Vidigal T.H.D.A."/>
            <person name="Brescovit A.D."/>
            <person name="Santos A.J."/>
        </authorList>
    </citation>
    <scope>NUCLEOTIDE SEQUENCE</scope>
    <source>
        <tissue evidence="1">Shoot tissue taken approximately 20 cm above the soil surface</tissue>
    </source>
</reference>
<name>A0A0A9DTR5_ARUDO</name>